<name>A0A1G9ZMC3_9ACTO</name>
<accession>A0A1G9ZMC3</accession>
<dbReference type="EMBL" id="FNIM01000001">
    <property type="protein sequence ID" value="SDN21703.1"/>
    <property type="molecule type" value="Genomic_DNA"/>
</dbReference>
<dbReference type="Proteomes" id="UP000198541">
    <property type="component" value="Unassembled WGS sequence"/>
</dbReference>
<sequence length="67" mass="7416">MTWGLMADVGIVIPADKLGGWQMFRHYSATRLGQAVATTAALIHWYGWSKPEQAMAYQRADAEYGGI</sequence>
<gene>
    <name evidence="1" type="ORF">SAMN05216355_101260</name>
</gene>
<protein>
    <submittedName>
        <fullName evidence="1">Uncharacterized protein</fullName>
    </submittedName>
</protein>
<proteinExistence type="predicted"/>
<dbReference type="SUPFAM" id="SSF56349">
    <property type="entry name" value="DNA breaking-rejoining enzymes"/>
    <property type="match status" value="1"/>
</dbReference>
<evidence type="ECO:0000313" key="1">
    <source>
        <dbReference type="EMBL" id="SDN21703.1"/>
    </source>
</evidence>
<dbReference type="InterPro" id="IPR011010">
    <property type="entry name" value="DNA_brk_join_enz"/>
</dbReference>
<organism evidence="1 2">
    <name type="scientific">Actinomyces ruminicola</name>
    <dbReference type="NCBI Taxonomy" id="332524"/>
    <lineage>
        <taxon>Bacteria</taxon>
        <taxon>Bacillati</taxon>
        <taxon>Actinomycetota</taxon>
        <taxon>Actinomycetes</taxon>
        <taxon>Actinomycetales</taxon>
        <taxon>Actinomycetaceae</taxon>
        <taxon>Actinomyces</taxon>
    </lineage>
</organism>
<dbReference type="AlphaFoldDB" id="A0A1G9ZMC3"/>
<evidence type="ECO:0000313" key="2">
    <source>
        <dbReference type="Proteomes" id="UP000198541"/>
    </source>
</evidence>
<dbReference type="RefSeq" id="WP_092532201.1">
    <property type="nucleotide sequence ID" value="NZ_FNIM01000001.1"/>
</dbReference>
<reference evidence="2" key="1">
    <citation type="submission" date="2016-10" db="EMBL/GenBank/DDBJ databases">
        <authorList>
            <person name="Varghese N."/>
            <person name="Submissions S."/>
        </authorList>
    </citation>
    <scope>NUCLEOTIDE SEQUENCE [LARGE SCALE GENOMIC DNA]</scope>
    <source>
        <strain evidence="2">DSM 27982</strain>
    </source>
</reference>
<dbReference type="GO" id="GO:0003677">
    <property type="term" value="F:DNA binding"/>
    <property type="evidence" value="ECO:0007669"/>
    <property type="project" value="InterPro"/>
</dbReference>
<keyword evidence="2" id="KW-1185">Reference proteome</keyword>